<keyword evidence="2" id="KW-1185">Reference proteome</keyword>
<dbReference type="EMBL" id="VWPK01000031">
    <property type="protein sequence ID" value="KAA5610523.1"/>
    <property type="molecule type" value="Genomic_DNA"/>
</dbReference>
<gene>
    <name evidence="1" type="ORF">F1189_18745</name>
</gene>
<sequence length="81" mass="9045">MDLVDLILLACLLTDPGICREHHVLLQSTASLRSCTMQAPAFLAQWSGAHPGWRVVRWHCDWPDHEGRSTDLSRRPAGATL</sequence>
<comment type="caution">
    <text evidence="1">The sequence shown here is derived from an EMBL/GenBank/DDBJ whole genome shotgun (WGS) entry which is preliminary data.</text>
</comment>
<dbReference type="RefSeq" id="WP_150042395.1">
    <property type="nucleotide sequence ID" value="NZ_OW485601.1"/>
</dbReference>
<organism evidence="1 2">
    <name type="scientific">Rhodovastum atsumiense</name>
    <dbReference type="NCBI Taxonomy" id="504468"/>
    <lineage>
        <taxon>Bacteria</taxon>
        <taxon>Pseudomonadati</taxon>
        <taxon>Pseudomonadota</taxon>
        <taxon>Alphaproteobacteria</taxon>
        <taxon>Acetobacterales</taxon>
        <taxon>Acetobacteraceae</taxon>
        <taxon>Rhodovastum</taxon>
    </lineage>
</organism>
<dbReference type="Proteomes" id="UP000325255">
    <property type="component" value="Unassembled WGS sequence"/>
</dbReference>
<dbReference type="OrthoDB" id="7363897at2"/>
<proteinExistence type="predicted"/>
<accession>A0A5M6IQH2</accession>
<reference evidence="1 2" key="1">
    <citation type="submission" date="2019-09" db="EMBL/GenBank/DDBJ databases">
        <title>Genome sequence of Rhodovastum atsumiense, a diverse member of the Acetobacteraceae family of non-sulfur purple photosynthetic bacteria.</title>
        <authorList>
            <person name="Meyer T."/>
            <person name="Kyndt J."/>
        </authorList>
    </citation>
    <scope>NUCLEOTIDE SEQUENCE [LARGE SCALE GENOMIC DNA]</scope>
    <source>
        <strain evidence="1 2">DSM 21279</strain>
    </source>
</reference>
<protein>
    <submittedName>
        <fullName evidence="1">Uncharacterized protein</fullName>
    </submittedName>
</protein>
<evidence type="ECO:0000313" key="1">
    <source>
        <dbReference type="EMBL" id="KAA5610523.1"/>
    </source>
</evidence>
<dbReference type="AlphaFoldDB" id="A0A5M6IQH2"/>
<evidence type="ECO:0000313" key="2">
    <source>
        <dbReference type="Proteomes" id="UP000325255"/>
    </source>
</evidence>
<name>A0A5M6IQH2_9PROT</name>